<name>A0A9N9CZM2_9GLOM</name>
<proteinExistence type="predicted"/>
<protein>
    <submittedName>
        <fullName evidence="2">11544_t:CDS:1</fullName>
    </submittedName>
</protein>
<dbReference type="EMBL" id="CAJVPQ010003225">
    <property type="protein sequence ID" value="CAG8621532.1"/>
    <property type="molecule type" value="Genomic_DNA"/>
</dbReference>
<sequence length="108" mass="11550">MVVACGKIVVTAPIEDVPIGSTLNVTWKTSPIPKGIETDDRIGVRIRCGKRQIPPKAIVSEPFKVGIKQVDLPDDDDLVGVTCIANVSNESDTSIGDSPPFKLTKEAH</sequence>
<dbReference type="AlphaFoldDB" id="A0A9N9CZM2"/>
<comment type="caution">
    <text evidence="2">The sequence shown here is derived from an EMBL/GenBank/DDBJ whole genome shotgun (WGS) entry which is preliminary data.</text>
</comment>
<reference evidence="2" key="1">
    <citation type="submission" date="2021-06" db="EMBL/GenBank/DDBJ databases">
        <authorList>
            <person name="Kallberg Y."/>
            <person name="Tangrot J."/>
            <person name="Rosling A."/>
        </authorList>
    </citation>
    <scope>NUCLEOTIDE SEQUENCE</scope>
    <source>
        <strain evidence="2">UK204</strain>
    </source>
</reference>
<dbReference type="Proteomes" id="UP000789570">
    <property type="component" value="Unassembled WGS sequence"/>
</dbReference>
<evidence type="ECO:0000313" key="2">
    <source>
        <dbReference type="EMBL" id="CAG8621532.1"/>
    </source>
</evidence>
<gene>
    <name evidence="2" type="ORF">FCALED_LOCUS9581</name>
</gene>
<feature type="region of interest" description="Disordered" evidence="1">
    <location>
        <begin position="89"/>
        <end position="108"/>
    </location>
</feature>
<organism evidence="2 3">
    <name type="scientific">Funneliformis caledonium</name>
    <dbReference type="NCBI Taxonomy" id="1117310"/>
    <lineage>
        <taxon>Eukaryota</taxon>
        <taxon>Fungi</taxon>
        <taxon>Fungi incertae sedis</taxon>
        <taxon>Mucoromycota</taxon>
        <taxon>Glomeromycotina</taxon>
        <taxon>Glomeromycetes</taxon>
        <taxon>Glomerales</taxon>
        <taxon>Glomeraceae</taxon>
        <taxon>Funneliformis</taxon>
    </lineage>
</organism>
<evidence type="ECO:0000313" key="3">
    <source>
        <dbReference type="Proteomes" id="UP000789570"/>
    </source>
</evidence>
<keyword evidence="3" id="KW-1185">Reference proteome</keyword>
<evidence type="ECO:0000256" key="1">
    <source>
        <dbReference type="SAM" id="MobiDB-lite"/>
    </source>
</evidence>
<accession>A0A9N9CZM2</accession>
<dbReference type="OrthoDB" id="2415089at2759"/>